<evidence type="ECO:0000313" key="3">
    <source>
        <dbReference type="Proteomes" id="UP000266841"/>
    </source>
</evidence>
<feature type="non-terminal residue" evidence="2">
    <location>
        <position position="1"/>
    </location>
</feature>
<dbReference type="EMBL" id="AGNL01048372">
    <property type="protein sequence ID" value="EJK45632.1"/>
    <property type="molecule type" value="Genomic_DNA"/>
</dbReference>
<keyword evidence="3" id="KW-1185">Reference proteome</keyword>
<protein>
    <submittedName>
        <fullName evidence="2">Uncharacterized protein</fullName>
    </submittedName>
</protein>
<gene>
    <name evidence="2" type="ORF">THAOC_35744</name>
</gene>
<feature type="compositionally biased region" description="Basic and acidic residues" evidence="1">
    <location>
        <begin position="115"/>
        <end position="136"/>
    </location>
</feature>
<comment type="caution">
    <text evidence="2">The sequence shown here is derived from an EMBL/GenBank/DDBJ whole genome shotgun (WGS) entry which is preliminary data.</text>
</comment>
<feature type="compositionally biased region" description="Gly residues" evidence="1">
    <location>
        <begin position="1"/>
        <end position="10"/>
    </location>
</feature>
<organism evidence="2 3">
    <name type="scientific">Thalassiosira oceanica</name>
    <name type="common">Marine diatom</name>
    <dbReference type="NCBI Taxonomy" id="159749"/>
    <lineage>
        <taxon>Eukaryota</taxon>
        <taxon>Sar</taxon>
        <taxon>Stramenopiles</taxon>
        <taxon>Ochrophyta</taxon>
        <taxon>Bacillariophyta</taxon>
        <taxon>Coscinodiscophyceae</taxon>
        <taxon>Thalassiosirophycidae</taxon>
        <taxon>Thalassiosirales</taxon>
        <taxon>Thalassiosiraceae</taxon>
        <taxon>Thalassiosira</taxon>
    </lineage>
</organism>
<feature type="region of interest" description="Disordered" evidence="1">
    <location>
        <begin position="1"/>
        <end position="166"/>
    </location>
</feature>
<feature type="compositionally biased region" description="Basic and acidic residues" evidence="1">
    <location>
        <begin position="146"/>
        <end position="157"/>
    </location>
</feature>
<proteinExistence type="predicted"/>
<dbReference type="Proteomes" id="UP000266841">
    <property type="component" value="Unassembled WGS sequence"/>
</dbReference>
<feature type="compositionally biased region" description="Basic residues" evidence="1">
    <location>
        <begin position="96"/>
        <end position="114"/>
    </location>
</feature>
<evidence type="ECO:0000256" key="1">
    <source>
        <dbReference type="SAM" id="MobiDB-lite"/>
    </source>
</evidence>
<dbReference type="AlphaFoldDB" id="K0RGF6"/>
<feature type="compositionally biased region" description="Basic and acidic residues" evidence="1">
    <location>
        <begin position="16"/>
        <end position="34"/>
    </location>
</feature>
<accession>K0RGF6</accession>
<sequence length="166" mass="17933">DSGGGSGGGVRPATPSERRGHADVGRDGGDDGQARRRYYARRRDEAAGTRSQVWDGGGVRRGRAQREDDAVEHVRALEPPEARPDGLPAGVGRAAHGSRRWERRGRGRGGRHYRVPAEDTRPGEGGGEARLDRGHVMGEGLRRRRREEGMAREKDEEQVAEGGGAA</sequence>
<evidence type="ECO:0000313" key="2">
    <source>
        <dbReference type="EMBL" id="EJK45632.1"/>
    </source>
</evidence>
<name>K0RGF6_THAOC</name>
<reference evidence="2 3" key="1">
    <citation type="journal article" date="2012" name="Genome Biol.">
        <title>Genome and low-iron response of an oceanic diatom adapted to chronic iron limitation.</title>
        <authorList>
            <person name="Lommer M."/>
            <person name="Specht M."/>
            <person name="Roy A.S."/>
            <person name="Kraemer L."/>
            <person name="Andreson R."/>
            <person name="Gutowska M.A."/>
            <person name="Wolf J."/>
            <person name="Bergner S.V."/>
            <person name="Schilhabel M.B."/>
            <person name="Klostermeier U.C."/>
            <person name="Beiko R.G."/>
            <person name="Rosenstiel P."/>
            <person name="Hippler M."/>
            <person name="Laroche J."/>
        </authorList>
    </citation>
    <scope>NUCLEOTIDE SEQUENCE [LARGE SCALE GENOMIC DNA]</scope>
    <source>
        <strain evidence="2 3">CCMP1005</strain>
    </source>
</reference>
<feature type="compositionally biased region" description="Basic and acidic residues" evidence="1">
    <location>
        <begin position="64"/>
        <end position="84"/>
    </location>
</feature>